<dbReference type="KEGG" id="tact:SG35_017740"/>
<evidence type="ECO:0000313" key="2">
    <source>
        <dbReference type="EMBL" id="WDD97179.1"/>
    </source>
</evidence>
<organism evidence="2 3">
    <name type="scientific">Thalassomonas actiniarum</name>
    <dbReference type="NCBI Taxonomy" id="485447"/>
    <lineage>
        <taxon>Bacteria</taxon>
        <taxon>Pseudomonadati</taxon>
        <taxon>Pseudomonadota</taxon>
        <taxon>Gammaproteobacteria</taxon>
        <taxon>Alteromonadales</taxon>
        <taxon>Colwelliaceae</taxon>
        <taxon>Thalassomonas</taxon>
    </lineage>
</organism>
<dbReference type="Pfam" id="PF12902">
    <property type="entry name" value="Ferritin-like"/>
    <property type="match status" value="1"/>
</dbReference>
<dbReference type="PANTHER" id="PTHR34400">
    <property type="match status" value="1"/>
</dbReference>
<name>A0AAF0C1Y1_9GAMM</name>
<protein>
    <submittedName>
        <fullName evidence="2">Ferritin-like protein</fullName>
    </submittedName>
</protein>
<sequence length="347" mass="38787">MSLYHHLDISNAEELLQHGNLVIPKKVHKDQDWTLEQLQEHLQWAVDIELYTIPFYMAAMYSIKDQGSEARRLLRSVVNQEMLHMQCAANIANAYGTELVIRAPSYGGKVPHLDFALDTPNPTEIYTPYSTAIGPLDVERINTMCIIEYPNWQSCARESNGNTDEYGSIGEFYQSVSQGARVLAEFIQGNVRQVGHFSALYPGVASMTITQDGKAGLAQVESLINLIVDQGEGLTEKKQYVATKYQNQIDDLQPSWDHFEKFSYLREQALPETYPLSFGNDRSREVQQILLKHFGEFLVAMNTVFRGGEAPDFAAIMYKVGGAIAACWENGALPVFSKVSTSSGAQS</sequence>
<dbReference type="Proteomes" id="UP000032568">
    <property type="component" value="Chromosome"/>
</dbReference>
<dbReference type="Gene3D" id="1.20.1260.10">
    <property type="match status" value="1"/>
</dbReference>
<keyword evidence="3" id="KW-1185">Reference proteome</keyword>
<dbReference type="InterPro" id="IPR026820">
    <property type="entry name" value="VioB/RebD_dom"/>
</dbReference>
<dbReference type="InterPro" id="IPR012347">
    <property type="entry name" value="Ferritin-like"/>
</dbReference>
<evidence type="ECO:0000313" key="3">
    <source>
        <dbReference type="Proteomes" id="UP000032568"/>
    </source>
</evidence>
<evidence type="ECO:0000259" key="1">
    <source>
        <dbReference type="Pfam" id="PF12902"/>
    </source>
</evidence>
<dbReference type="Gene3D" id="6.10.140.1530">
    <property type="match status" value="1"/>
</dbReference>
<reference evidence="2 3" key="1">
    <citation type="journal article" date="2015" name="Genome Announc.">
        <title>Draft Genome Sequences of Marine Isolates of Thalassomonas viridans and Thalassomonas actiniarum.</title>
        <authorList>
            <person name="Olonade I."/>
            <person name="van Zyl L.J."/>
            <person name="Trindade M."/>
        </authorList>
    </citation>
    <scope>NUCLEOTIDE SEQUENCE [LARGE SCALE GENOMIC DNA]</scope>
    <source>
        <strain evidence="2 3">A5K-106</strain>
    </source>
</reference>
<dbReference type="RefSeq" id="WP_053043168.1">
    <property type="nucleotide sequence ID" value="NZ_CP059735.1"/>
</dbReference>
<accession>A0AAF0C1Y1</accession>
<reference evidence="2 3" key="2">
    <citation type="journal article" date="2022" name="Mar. Drugs">
        <title>Bioassay-Guided Fractionation Leads to the Detection of Cholic Acid Generated by the Rare Thalassomonas sp.</title>
        <authorList>
            <person name="Pheiffer F."/>
            <person name="Schneider Y.K."/>
            <person name="Hansen E.H."/>
            <person name="Andersen J.H."/>
            <person name="Isaksson J."/>
            <person name="Busche T."/>
            <person name="R C."/>
            <person name="Kalinowski J."/>
            <person name="Zyl L.V."/>
            <person name="Trindade M."/>
        </authorList>
    </citation>
    <scope>NUCLEOTIDE SEQUENCE [LARGE SCALE GENOMIC DNA]</scope>
    <source>
        <strain evidence="2 3">A5K-106</strain>
    </source>
</reference>
<feature type="domain" description="Iminophenyl-pyruvate dimer synthase" evidence="1">
    <location>
        <begin position="42"/>
        <end position="266"/>
    </location>
</feature>
<proteinExistence type="predicted"/>
<gene>
    <name evidence="2" type="ORF">SG35_017740</name>
</gene>
<dbReference type="AlphaFoldDB" id="A0AAF0C1Y1"/>
<dbReference type="PANTHER" id="PTHR34400:SF4">
    <property type="entry name" value="MEMBRANE PROTEIN"/>
    <property type="match status" value="1"/>
</dbReference>
<dbReference type="EMBL" id="CP059735">
    <property type="protein sequence ID" value="WDD97179.1"/>
    <property type="molecule type" value="Genomic_DNA"/>
</dbReference>